<accession>A0AAW6TTB4</accession>
<reference evidence="1" key="1">
    <citation type="submission" date="2023-05" db="EMBL/GenBank/DDBJ databases">
        <title>Anaerotaeda fermentans gen. nov., sp. nov., a novel anaerobic planctomycete of the new family within the order Sedimentisphaerales isolated from Taman Peninsula, Russia.</title>
        <authorList>
            <person name="Khomyakova M.A."/>
            <person name="Merkel A.Y."/>
            <person name="Slobodkin A.I."/>
        </authorList>
    </citation>
    <scope>NUCLEOTIDE SEQUENCE</scope>
    <source>
        <strain evidence="1">M17dextr</strain>
    </source>
</reference>
<proteinExistence type="predicted"/>
<comment type="caution">
    <text evidence="1">The sequence shown here is derived from an EMBL/GenBank/DDBJ whole genome shotgun (WGS) entry which is preliminary data.</text>
</comment>
<gene>
    <name evidence="1" type="ORF">QJ522_00590</name>
</gene>
<protein>
    <submittedName>
        <fullName evidence="1">DUF4276 family protein</fullName>
    </submittedName>
</protein>
<sequence length="192" mass="21418">MKVLIVSEGKHEQSGALESLVRRLGGGEATYEQDKISNSRIHAYHGRGDGYFKRAVRWLLEAERRGVDVLILLVDEDGQRERLTQITTAQDTTQSHLRRAMGVAVRTFDAWMLADESALTSVLGYEVNRRPDPETIHQPKEDCAALLEDSPNDMAQSEMYAGITDQVDLGILSQRCPLGFGPFSTRVRAVFA</sequence>
<dbReference type="Proteomes" id="UP001431776">
    <property type="component" value="Unassembled WGS sequence"/>
</dbReference>
<name>A0AAW6TTB4_9BACT</name>
<dbReference type="EMBL" id="JASCXX010000001">
    <property type="protein sequence ID" value="MDI6447524.1"/>
    <property type="molecule type" value="Genomic_DNA"/>
</dbReference>
<evidence type="ECO:0000313" key="1">
    <source>
        <dbReference type="EMBL" id="MDI6447524.1"/>
    </source>
</evidence>
<dbReference type="Pfam" id="PF14103">
    <property type="entry name" value="DUF4276"/>
    <property type="match status" value="1"/>
</dbReference>
<dbReference type="InterPro" id="IPR025455">
    <property type="entry name" value="DUF4276"/>
</dbReference>
<dbReference type="AlphaFoldDB" id="A0AAW6TTB4"/>
<keyword evidence="2" id="KW-1185">Reference proteome</keyword>
<dbReference type="RefSeq" id="WP_349242935.1">
    <property type="nucleotide sequence ID" value="NZ_JASCXX010000001.1"/>
</dbReference>
<evidence type="ECO:0000313" key="2">
    <source>
        <dbReference type="Proteomes" id="UP001431776"/>
    </source>
</evidence>
<organism evidence="1 2">
    <name type="scientific">Anaerobaca lacustris</name>
    <dbReference type="NCBI Taxonomy" id="3044600"/>
    <lineage>
        <taxon>Bacteria</taxon>
        <taxon>Pseudomonadati</taxon>
        <taxon>Planctomycetota</taxon>
        <taxon>Phycisphaerae</taxon>
        <taxon>Sedimentisphaerales</taxon>
        <taxon>Anaerobacaceae</taxon>
        <taxon>Anaerobaca</taxon>
    </lineage>
</organism>